<reference evidence="2 3" key="1">
    <citation type="submission" date="2024-09" db="EMBL/GenBank/DDBJ databases">
        <title>Chromosome-scale assembly of Riccia fluitans.</title>
        <authorList>
            <person name="Paukszto L."/>
            <person name="Sawicki J."/>
            <person name="Karawczyk K."/>
            <person name="Piernik-Szablinska J."/>
            <person name="Szczecinska M."/>
            <person name="Mazdziarz M."/>
        </authorList>
    </citation>
    <scope>NUCLEOTIDE SEQUENCE [LARGE SCALE GENOMIC DNA]</scope>
    <source>
        <strain evidence="2">Rf_01</strain>
        <tissue evidence="2">Aerial parts of the thallus</tissue>
    </source>
</reference>
<evidence type="ECO:0000256" key="1">
    <source>
        <dbReference type="SAM" id="MobiDB-lite"/>
    </source>
</evidence>
<accession>A0ABD1ZAW2</accession>
<dbReference type="Proteomes" id="UP001605036">
    <property type="component" value="Unassembled WGS sequence"/>
</dbReference>
<gene>
    <name evidence="2" type="ORF">R1flu_011616</name>
</gene>
<feature type="region of interest" description="Disordered" evidence="1">
    <location>
        <begin position="1"/>
        <end position="48"/>
    </location>
</feature>
<evidence type="ECO:0000313" key="2">
    <source>
        <dbReference type="EMBL" id="KAL2644029.1"/>
    </source>
</evidence>
<keyword evidence="3" id="KW-1185">Reference proteome</keyword>
<protein>
    <submittedName>
        <fullName evidence="2">Uncharacterized protein</fullName>
    </submittedName>
</protein>
<dbReference type="EMBL" id="JBHFFA010000002">
    <property type="protein sequence ID" value="KAL2644029.1"/>
    <property type="molecule type" value="Genomic_DNA"/>
</dbReference>
<dbReference type="AlphaFoldDB" id="A0ABD1ZAW2"/>
<proteinExistence type="predicted"/>
<sequence>MISEADVGRALQQQVRETANGWSWEGGSERMSEPPASRERAGERASPHCLFSHQSIRGGRFSSCGDKGLSGKGGGNSGRLRSQYGENVAGMQWGVPTAFLLVLVSGKSDVTRTGPPLPGLL</sequence>
<organism evidence="2 3">
    <name type="scientific">Riccia fluitans</name>
    <dbReference type="NCBI Taxonomy" id="41844"/>
    <lineage>
        <taxon>Eukaryota</taxon>
        <taxon>Viridiplantae</taxon>
        <taxon>Streptophyta</taxon>
        <taxon>Embryophyta</taxon>
        <taxon>Marchantiophyta</taxon>
        <taxon>Marchantiopsida</taxon>
        <taxon>Marchantiidae</taxon>
        <taxon>Marchantiales</taxon>
        <taxon>Ricciaceae</taxon>
        <taxon>Riccia</taxon>
    </lineage>
</organism>
<name>A0ABD1ZAW2_9MARC</name>
<feature type="compositionally biased region" description="Basic and acidic residues" evidence="1">
    <location>
        <begin position="27"/>
        <end position="46"/>
    </location>
</feature>
<evidence type="ECO:0000313" key="3">
    <source>
        <dbReference type="Proteomes" id="UP001605036"/>
    </source>
</evidence>
<feature type="compositionally biased region" description="Polar residues" evidence="1">
    <location>
        <begin position="11"/>
        <end position="21"/>
    </location>
</feature>
<comment type="caution">
    <text evidence="2">The sequence shown here is derived from an EMBL/GenBank/DDBJ whole genome shotgun (WGS) entry which is preliminary data.</text>
</comment>